<evidence type="ECO:0000256" key="3">
    <source>
        <dbReference type="ARBA" id="ARBA00023098"/>
    </source>
</evidence>
<reference evidence="8 9" key="1">
    <citation type="submission" date="2016-04" db="EMBL/GenBank/DDBJ databases">
        <title>A degradative enzymes factory behind the ericoid mycorrhizal symbiosis.</title>
        <authorList>
            <consortium name="DOE Joint Genome Institute"/>
            <person name="Martino E."/>
            <person name="Morin E."/>
            <person name="Grelet G."/>
            <person name="Kuo A."/>
            <person name="Kohler A."/>
            <person name="Daghino S."/>
            <person name="Barry K."/>
            <person name="Choi C."/>
            <person name="Cichocki N."/>
            <person name="Clum A."/>
            <person name="Copeland A."/>
            <person name="Hainaut M."/>
            <person name="Haridas S."/>
            <person name="Labutti K."/>
            <person name="Lindquist E."/>
            <person name="Lipzen A."/>
            <person name="Khouja H.-R."/>
            <person name="Murat C."/>
            <person name="Ohm R."/>
            <person name="Olson A."/>
            <person name="Spatafora J."/>
            <person name="Veneault-Fourrey C."/>
            <person name="Henrissat B."/>
            <person name="Grigoriev I."/>
            <person name="Martin F."/>
            <person name="Perotto S."/>
        </authorList>
    </citation>
    <scope>NUCLEOTIDE SEQUENCE [LARGE SCALE GENOMIC DNA]</scope>
    <source>
        <strain evidence="8 9">F</strain>
    </source>
</reference>
<feature type="active site" description="Charge relay system" evidence="5">
    <location>
        <position position="296"/>
    </location>
</feature>
<evidence type="ECO:0000256" key="1">
    <source>
        <dbReference type="ARBA" id="ARBA00022801"/>
    </source>
</evidence>
<comment type="catalytic activity">
    <reaction evidence="4">
        <text>a 1-O-alkyl-2-acetyl-sn-glycero-3-phosphocholine + H2O = a 1-O-alkyl-sn-glycero-3-phosphocholine + acetate + H(+)</text>
        <dbReference type="Rhea" id="RHEA:17777"/>
        <dbReference type="ChEBI" id="CHEBI:15377"/>
        <dbReference type="ChEBI" id="CHEBI:15378"/>
        <dbReference type="ChEBI" id="CHEBI:30089"/>
        <dbReference type="ChEBI" id="CHEBI:30909"/>
        <dbReference type="ChEBI" id="CHEBI:36707"/>
        <dbReference type="EC" id="3.1.1.47"/>
    </reaction>
</comment>
<keyword evidence="9" id="KW-1185">Reference proteome</keyword>
<sequence>MHPLSVALVCLLLPPSLSQSLPSYSGQYGVGLVDIEVPVENPRNITNTTFTSNGQPAWFLETVFFSLYYPVAPGTNSSAPAHPWIGDPVDCVAAGIVVSANSSDVTDELVSEALSSVAGSVKIPAQADTPLVNGTSALPVLLFSVGDISLRTWYSQYAGRLAANGVVTAVIEHRDGSLACTVVEENDKPNRTVQYYQASQLGAPVSGNTTEMIMEQRSFRQAEVEETVRVLQELTAGRGQQIHQNNSRNEGQYLTSFTNRLDFANLVMGGHSFGATLALQALSDSSISARAGLAFDPGKSSGPLNSNFSQSVLIPDSESWSSQPSEFYGQQHFEVVKEIAESALNRTGASWFMTLLGTAHTSITDAPLLVSPSLLGFFDPTSVNVSLGDPSTNIQQYVTVSTEFFEFLHNGTRSGILTSGVTAPEFVAINLNDSNAQGFFDGWEIHVAPSNGTKASAPTPTPTSTPKSKSAAPLTSCSLVSFLVVMLAMLASSL</sequence>
<feature type="chain" id="PRO_5014443362" description="Putative phospholipase" evidence="7">
    <location>
        <begin position="19"/>
        <end position="494"/>
    </location>
</feature>
<dbReference type="GO" id="GO:0016042">
    <property type="term" value="P:lipid catabolic process"/>
    <property type="evidence" value="ECO:0007669"/>
    <property type="project" value="UniProtKB-KW"/>
</dbReference>
<name>A0A2J6S154_HYAVF</name>
<dbReference type="PANTHER" id="PTHR10272">
    <property type="entry name" value="PLATELET-ACTIVATING FACTOR ACETYLHYDROLASE"/>
    <property type="match status" value="1"/>
</dbReference>
<dbReference type="Pfam" id="PF03403">
    <property type="entry name" value="PAF-AH_p_II"/>
    <property type="match status" value="1"/>
</dbReference>
<dbReference type="Gene3D" id="3.40.50.1820">
    <property type="entry name" value="alpha/beta hydrolase"/>
    <property type="match status" value="1"/>
</dbReference>
<evidence type="ECO:0000313" key="9">
    <source>
        <dbReference type="Proteomes" id="UP000235786"/>
    </source>
</evidence>
<dbReference type="SUPFAM" id="SSF53474">
    <property type="entry name" value="alpha/beta-Hydrolases"/>
    <property type="match status" value="1"/>
</dbReference>
<dbReference type="STRING" id="1149755.A0A2J6S154"/>
<comment type="similarity">
    <text evidence="4">Belongs to the serine esterase family.</text>
</comment>
<evidence type="ECO:0000256" key="7">
    <source>
        <dbReference type="SAM" id="SignalP"/>
    </source>
</evidence>
<evidence type="ECO:0000256" key="5">
    <source>
        <dbReference type="PIRSR" id="PIRSR018169-1"/>
    </source>
</evidence>
<dbReference type="EC" id="3.1.1.47" evidence="4"/>
<feature type="compositionally biased region" description="Low complexity" evidence="6">
    <location>
        <begin position="453"/>
        <end position="472"/>
    </location>
</feature>
<keyword evidence="2 4" id="KW-0442">Lipid degradation</keyword>
<dbReference type="EMBL" id="KZ613941">
    <property type="protein sequence ID" value="PMD44488.1"/>
    <property type="molecule type" value="Genomic_DNA"/>
</dbReference>
<dbReference type="OrthoDB" id="2363873at2759"/>
<dbReference type="PIRSF" id="PIRSF018169">
    <property type="entry name" value="PAF_acetylhydrolase"/>
    <property type="match status" value="1"/>
</dbReference>
<evidence type="ECO:0000256" key="2">
    <source>
        <dbReference type="ARBA" id="ARBA00022963"/>
    </source>
</evidence>
<feature type="region of interest" description="Disordered" evidence="6">
    <location>
        <begin position="451"/>
        <end position="472"/>
    </location>
</feature>
<dbReference type="AlphaFoldDB" id="A0A2J6S154"/>
<dbReference type="Proteomes" id="UP000235786">
    <property type="component" value="Unassembled WGS sequence"/>
</dbReference>
<accession>A0A2J6S154</accession>
<dbReference type="InterPro" id="IPR029058">
    <property type="entry name" value="AB_hydrolase_fold"/>
</dbReference>
<feature type="signal peptide" evidence="7">
    <location>
        <begin position="1"/>
        <end position="18"/>
    </location>
</feature>
<feature type="active site" description="Nucleophile" evidence="5">
    <location>
        <position position="272"/>
    </location>
</feature>
<dbReference type="GO" id="GO:0003847">
    <property type="term" value="F:1-alkyl-2-acetylglycerophosphocholine esterase activity"/>
    <property type="evidence" value="ECO:0007669"/>
    <property type="project" value="UniProtKB-UniRule"/>
</dbReference>
<keyword evidence="3 4" id="KW-0443">Lipid metabolism</keyword>
<dbReference type="InterPro" id="IPR016715">
    <property type="entry name" value="PAF_acetylhydro_eukaryote"/>
</dbReference>
<gene>
    <name evidence="8" type="ORF">L207DRAFT_579428</name>
</gene>
<keyword evidence="1 4" id="KW-0378">Hydrolase</keyword>
<evidence type="ECO:0000256" key="6">
    <source>
        <dbReference type="SAM" id="MobiDB-lite"/>
    </source>
</evidence>
<evidence type="ECO:0000256" key="4">
    <source>
        <dbReference type="PIRNR" id="PIRNR018169"/>
    </source>
</evidence>
<proteinExistence type="inferred from homology"/>
<evidence type="ECO:0000313" key="8">
    <source>
        <dbReference type="EMBL" id="PMD44488.1"/>
    </source>
</evidence>
<organism evidence="8 9">
    <name type="scientific">Hyaloscypha variabilis (strain UAMH 11265 / GT02V1 / F)</name>
    <name type="common">Meliniomyces variabilis</name>
    <dbReference type="NCBI Taxonomy" id="1149755"/>
    <lineage>
        <taxon>Eukaryota</taxon>
        <taxon>Fungi</taxon>
        <taxon>Dikarya</taxon>
        <taxon>Ascomycota</taxon>
        <taxon>Pezizomycotina</taxon>
        <taxon>Leotiomycetes</taxon>
        <taxon>Helotiales</taxon>
        <taxon>Hyaloscyphaceae</taxon>
        <taxon>Hyaloscypha</taxon>
        <taxon>Hyaloscypha variabilis</taxon>
    </lineage>
</organism>
<keyword evidence="7" id="KW-0732">Signal</keyword>
<dbReference type="PANTHER" id="PTHR10272:SF11">
    <property type="entry name" value="PHOSPHOLIPASE-RELATED"/>
    <property type="match status" value="1"/>
</dbReference>
<protein>
    <recommendedName>
        <fullName evidence="4">Putative phospholipase</fullName>
        <ecNumber evidence="4">3.1.1.47</ecNumber>
    </recommendedName>
</protein>
<feature type="active site" description="Charge relay system" evidence="5">
    <location>
        <position position="360"/>
    </location>
</feature>